<name>A0A848LG21_9BACT</name>
<protein>
    <submittedName>
        <fullName evidence="3">PEGA domain-containing protein</fullName>
    </submittedName>
</protein>
<evidence type="ECO:0000313" key="3">
    <source>
        <dbReference type="EMBL" id="NMO15371.1"/>
    </source>
</evidence>
<comment type="caution">
    <text evidence="3">The sequence shown here is derived from an EMBL/GenBank/DDBJ whole genome shotgun (WGS) entry which is preliminary data.</text>
</comment>
<evidence type="ECO:0000259" key="2">
    <source>
        <dbReference type="Pfam" id="PF08308"/>
    </source>
</evidence>
<dbReference type="RefSeq" id="WP_169344663.1">
    <property type="nucleotide sequence ID" value="NZ_JABBJJ010000037.1"/>
</dbReference>
<dbReference type="Proteomes" id="UP000518300">
    <property type="component" value="Unassembled WGS sequence"/>
</dbReference>
<dbReference type="InterPro" id="IPR013229">
    <property type="entry name" value="PEGA"/>
</dbReference>
<dbReference type="EMBL" id="JABBJJ010000037">
    <property type="protein sequence ID" value="NMO15371.1"/>
    <property type="molecule type" value="Genomic_DNA"/>
</dbReference>
<feature type="compositionally biased region" description="Low complexity" evidence="1">
    <location>
        <begin position="113"/>
        <end position="122"/>
    </location>
</feature>
<sequence>AATPPPAAAAAPEQAGADDEELAPSPNRARDARPVNFLIASEPSGARVFLEGTEVGTTPLRLPVFPGKDGFATAQVTFALDGYRETPLTLKGSRSEEPVTQKLLPLPKKKASPKPGKASGSSQYKDDPYN</sequence>
<accession>A0A848LG21</accession>
<reference evidence="3 4" key="1">
    <citation type="submission" date="2020-04" db="EMBL/GenBank/DDBJ databases">
        <title>Draft genome of Pyxidicoccus fallax type strain.</title>
        <authorList>
            <person name="Whitworth D.E."/>
        </authorList>
    </citation>
    <scope>NUCLEOTIDE SEQUENCE [LARGE SCALE GENOMIC DNA]</scope>
    <source>
        <strain evidence="3 4">DSM 14698</strain>
    </source>
</reference>
<evidence type="ECO:0000313" key="4">
    <source>
        <dbReference type="Proteomes" id="UP000518300"/>
    </source>
</evidence>
<organism evidence="3 4">
    <name type="scientific">Pyxidicoccus fallax</name>
    <dbReference type="NCBI Taxonomy" id="394095"/>
    <lineage>
        <taxon>Bacteria</taxon>
        <taxon>Pseudomonadati</taxon>
        <taxon>Myxococcota</taxon>
        <taxon>Myxococcia</taxon>
        <taxon>Myxococcales</taxon>
        <taxon>Cystobacterineae</taxon>
        <taxon>Myxococcaceae</taxon>
        <taxon>Pyxidicoccus</taxon>
    </lineage>
</organism>
<keyword evidence="4" id="KW-1185">Reference proteome</keyword>
<gene>
    <name evidence="3" type="ORF">HG543_10965</name>
</gene>
<proteinExistence type="predicted"/>
<evidence type="ECO:0000256" key="1">
    <source>
        <dbReference type="SAM" id="MobiDB-lite"/>
    </source>
</evidence>
<feature type="non-terminal residue" evidence="3">
    <location>
        <position position="1"/>
    </location>
</feature>
<feature type="region of interest" description="Disordered" evidence="1">
    <location>
        <begin position="89"/>
        <end position="130"/>
    </location>
</feature>
<dbReference type="AlphaFoldDB" id="A0A848LG21"/>
<feature type="domain" description="PEGA" evidence="2">
    <location>
        <begin position="38"/>
        <end position="84"/>
    </location>
</feature>
<feature type="region of interest" description="Disordered" evidence="1">
    <location>
        <begin position="1"/>
        <end position="33"/>
    </location>
</feature>
<dbReference type="Pfam" id="PF08308">
    <property type="entry name" value="PEGA"/>
    <property type="match status" value="1"/>
</dbReference>